<keyword evidence="2" id="KW-1185">Reference proteome</keyword>
<reference evidence="1 2" key="1">
    <citation type="journal article" date="2019" name="Sci. Rep.">
        <title>Orb-weaving spider Araneus ventricosus genome elucidates the spidroin gene catalogue.</title>
        <authorList>
            <person name="Kono N."/>
            <person name="Nakamura H."/>
            <person name="Ohtoshi R."/>
            <person name="Moran D.A.P."/>
            <person name="Shinohara A."/>
            <person name="Yoshida Y."/>
            <person name="Fujiwara M."/>
            <person name="Mori M."/>
            <person name="Tomita M."/>
            <person name="Arakawa K."/>
        </authorList>
    </citation>
    <scope>NUCLEOTIDE SEQUENCE [LARGE SCALE GENOMIC DNA]</scope>
</reference>
<proteinExistence type="predicted"/>
<protein>
    <submittedName>
        <fullName evidence="1">Uncharacterized protein</fullName>
    </submittedName>
</protein>
<accession>A0A4Y2FRZ3</accession>
<evidence type="ECO:0000313" key="1">
    <source>
        <dbReference type="EMBL" id="GBM43336.1"/>
    </source>
</evidence>
<evidence type="ECO:0000313" key="2">
    <source>
        <dbReference type="Proteomes" id="UP000499080"/>
    </source>
</evidence>
<organism evidence="1 2">
    <name type="scientific">Araneus ventricosus</name>
    <name type="common">Orbweaver spider</name>
    <name type="synonym">Epeira ventricosa</name>
    <dbReference type="NCBI Taxonomy" id="182803"/>
    <lineage>
        <taxon>Eukaryota</taxon>
        <taxon>Metazoa</taxon>
        <taxon>Ecdysozoa</taxon>
        <taxon>Arthropoda</taxon>
        <taxon>Chelicerata</taxon>
        <taxon>Arachnida</taxon>
        <taxon>Araneae</taxon>
        <taxon>Araneomorphae</taxon>
        <taxon>Entelegynae</taxon>
        <taxon>Araneoidea</taxon>
        <taxon>Araneidae</taxon>
        <taxon>Araneus</taxon>
    </lineage>
</organism>
<sequence>MRAKILCSFRAANDKRVGCRGSNYQQTSKAFLVVLHQLTLAGKVRGNHVRNENGRCIRMFRRGPSCVGSRESVSEPRWAWELRAGGWFIGSVQIMRSRCSLFFRQRCLAYP</sequence>
<dbReference type="AlphaFoldDB" id="A0A4Y2FRZ3"/>
<comment type="caution">
    <text evidence="1">The sequence shown here is derived from an EMBL/GenBank/DDBJ whole genome shotgun (WGS) entry which is preliminary data.</text>
</comment>
<dbReference type="Proteomes" id="UP000499080">
    <property type="component" value="Unassembled WGS sequence"/>
</dbReference>
<gene>
    <name evidence="1" type="ORF">AVEN_97004_1</name>
</gene>
<name>A0A4Y2FRZ3_ARAVE</name>
<dbReference type="EMBL" id="BGPR01001026">
    <property type="protein sequence ID" value="GBM43336.1"/>
    <property type="molecule type" value="Genomic_DNA"/>
</dbReference>